<dbReference type="GO" id="GO:0005829">
    <property type="term" value="C:cytosol"/>
    <property type="evidence" value="ECO:0007669"/>
    <property type="project" value="TreeGrafter"/>
</dbReference>
<proteinExistence type="inferred from homology"/>
<organism evidence="8 9">
    <name type="scientific">Candidatus Dojkabacteria bacterium</name>
    <dbReference type="NCBI Taxonomy" id="2099670"/>
    <lineage>
        <taxon>Bacteria</taxon>
        <taxon>Candidatus Dojkabacteria</taxon>
    </lineage>
</organism>
<dbReference type="PANTHER" id="PTHR11138:SF5">
    <property type="entry name" value="METHIONYL-TRNA FORMYLTRANSFERASE, MITOCHONDRIAL"/>
    <property type="match status" value="1"/>
</dbReference>
<dbReference type="EMBL" id="JAAZBX010000004">
    <property type="protein sequence ID" value="NLD25325.1"/>
    <property type="molecule type" value="Genomic_DNA"/>
</dbReference>
<dbReference type="CDD" id="cd08646">
    <property type="entry name" value="FMT_core_Met-tRNA-FMT_N"/>
    <property type="match status" value="1"/>
</dbReference>
<dbReference type="GO" id="GO:0004479">
    <property type="term" value="F:methionyl-tRNA formyltransferase activity"/>
    <property type="evidence" value="ECO:0007669"/>
    <property type="project" value="UniProtKB-UniRule"/>
</dbReference>
<dbReference type="PROSITE" id="PS00373">
    <property type="entry name" value="GART"/>
    <property type="match status" value="1"/>
</dbReference>
<protein>
    <recommendedName>
        <fullName evidence="2 5">Methionyl-tRNA formyltransferase</fullName>
        <ecNumber evidence="2 5">2.1.2.9</ecNumber>
    </recommendedName>
</protein>
<evidence type="ECO:0000256" key="2">
    <source>
        <dbReference type="ARBA" id="ARBA00012261"/>
    </source>
</evidence>
<evidence type="ECO:0000259" key="6">
    <source>
        <dbReference type="Pfam" id="PF00551"/>
    </source>
</evidence>
<evidence type="ECO:0000256" key="5">
    <source>
        <dbReference type="HAMAP-Rule" id="MF_00182"/>
    </source>
</evidence>
<evidence type="ECO:0000259" key="7">
    <source>
        <dbReference type="Pfam" id="PF02911"/>
    </source>
</evidence>
<dbReference type="Gene3D" id="3.40.50.12230">
    <property type="match status" value="1"/>
</dbReference>
<dbReference type="CDD" id="cd08704">
    <property type="entry name" value="Met_tRNA_FMT_C"/>
    <property type="match status" value="1"/>
</dbReference>
<dbReference type="Pfam" id="PF00551">
    <property type="entry name" value="Formyl_trans_N"/>
    <property type="match status" value="1"/>
</dbReference>
<feature type="domain" description="Formyl transferase N-terminal" evidence="6">
    <location>
        <begin position="5"/>
        <end position="182"/>
    </location>
</feature>
<dbReference type="SUPFAM" id="SSF50486">
    <property type="entry name" value="FMT C-terminal domain-like"/>
    <property type="match status" value="1"/>
</dbReference>
<feature type="binding site" evidence="5">
    <location>
        <begin position="112"/>
        <end position="115"/>
    </location>
    <ligand>
        <name>(6S)-5,6,7,8-tetrahydrofolate</name>
        <dbReference type="ChEBI" id="CHEBI:57453"/>
    </ligand>
</feature>
<dbReference type="InterPro" id="IPR044135">
    <property type="entry name" value="Met-tRNA-FMT_C"/>
</dbReference>
<evidence type="ECO:0000313" key="8">
    <source>
        <dbReference type="EMBL" id="NLD25325.1"/>
    </source>
</evidence>
<dbReference type="PANTHER" id="PTHR11138">
    <property type="entry name" value="METHIONYL-TRNA FORMYLTRANSFERASE"/>
    <property type="match status" value="1"/>
</dbReference>
<evidence type="ECO:0000256" key="1">
    <source>
        <dbReference type="ARBA" id="ARBA00010699"/>
    </source>
</evidence>
<dbReference type="InterPro" id="IPR001555">
    <property type="entry name" value="GART_AS"/>
</dbReference>
<comment type="catalytic activity">
    <reaction evidence="5">
        <text>L-methionyl-tRNA(fMet) + (6R)-10-formyltetrahydrofolate = N-formyl-L-methionyl-tRNA(fMet) + (6S)-5,6,7,8-tetrahydrofolate + H(+)</text>
        <dbReference type="Rhea" id="RHEA:24380"/>
        <dbReference type="Rhea" id="RHEA-COMP:9952"/>
        <dbReference type="Rhea" id="RHEA-COMP:9953"/>
        <dbReference type="ChEBI" id="CHEBI:15378"/>
        <dbReference type="ChEBI" id="CHEBI:57453"/>
        <dbReference type="ChEBI" id="CHEBI:78530"/>
        <dbReference type="ChEBI" id="CHEBI:78844"/>
        <dbReference type="ChEBI" id="CHEBI:195366"/>
        <dbReference type="EC" id="2.1.2.9"/>
    </reaction>
</comment>
<dbReference type="InterPro" id="IPR002376">
    <property type="entry name" value="Formyl_transf_N"/>
</dbReference>
<gene>
    <name evidence="5" type="primary">fmt</name>
    <name evidence="8" type="ORF">GX656_01640</name>
</gene>
<comment type="function">
    <text evidence="5">Attaches a formyl group to the free amino group of methionyl-tRNA(fMet). The formyl group appears to play a dual role in the initiator identity of N-formylmethionyl-tRNA by promoting its recognition by IF2 and preventing the misappropriation of this tRNA by the elongation apparatus.</text>
</comment>
<dbReference type="HAMAP" id="MF_00182">
    <property type="entry name" value="Formyl_trans"/>
    <property type="match status" value="1"/>
</dbReference>
<name>A0A847D080_9BACT</name>
<feature type="domain" description="Formyl transferase C-terminal" evidence="7">
    <location>
        <begin position="209"/>
        <end position="315"/>
    </location>
</feature>
<dbReference type="Proteomes" id="UP000545876">
    <property type="component" value="Unassembled WGS sequence"/>
</dbReference>
<reference evidence="8 9" key="1">
    <citation type="journal article" date="2020" name="Biotechnol. Biofuels">
        <title>New insights from the biogas microbiome by comprehensive genome-resolved metagenomics of nearly 1600 species originating from multiple anaerobic digesters.</title>
        <authorList>
            <person name="Campanaro S."/>
            <person name="Treu L."/>
            <person name="Rodriguez-R L.M."/>
            <person name="Kovalovszki A."/>
            <person name="Ziels R.M."/>
            <person name="Maus I."/>
            <person name="Zhu X."/>
            <person name="Kougias P.G."/>
            <person name="Basile A."/>
            <person name="Luo G."/>
            <person name="Schluter A."/>
            <person name="Konstantinidis K.T."/>
            <person name="Angelidaki I."/>
        </authorList>
    </citation>
    <scope>NUCLEOTIDE SEQUENCE [LARGE SCALE GENOMIC DNA]</scope>
    <source>
        <strain evidence="8">AS06rmzACSIP_65</strain>
    </source>
</reference>
<sequence length="322" mass="36917">MDKVKTIFLGTGWESVETLKTLHKSKAFEVVAVITTPDKPIGRKQIVTPSDVKKYALENNIPVEQPDKVKERYIEIAQKYNPEIVICKAFGEIVPKEFLDYPKYGCINIHFSLLPKYRGAVPIQKALLDGEKETGITIMLMSEGLDEGDIIDTYTEEIREDDTNISLRERLVKKSTEVLIPVLNKWINGEIVPIAQENSLATYCWQKDISKDKAEIKLEEYEPKYIDRMVRAFIPWPITWIVLPESNNENLSKKTMKVYKAELTKGKKIIMPGMLWTDGRDVYVSTKEEGVSLKLIDFQIEGRNRMGGREFLNGVGRFIPKN</sequence>
<dbReference type="AlphaFoldDB" id="A0A847D080"/>
<comment type="similarity">
    <text evidence="1 5">Belongs to the Fmt family.</text>
</comment>
<evidence type="ECO:0000256" key="3">
    <source>
        <dbReference type="ARBA" id="ARBA00022679"/>
    </source>
</evidence>
<keyword evidence="4 5" id="KW-0648">Protein biosynthesis</keyword>
<dbReference type="InterPro" id="IPR005794">
    <property type="entry name" value="Fmt"/>
</dbReference>
<dbReference type="NCBIfam" id="TIGR00460">
    <property type="entry name" value="fmt"/>
    <property type="match status" value="1"/>
</dbReference>
<evidence type="ECO:0000313" key="9">
    <source>
        <dbReference type="Proteomes" id="UP000545876"/>
    </source>
</evidence>
<dbReference type="InterPro" id="IPR005793">
    <property type="entry name" value="Formyl_trans_C"/>
</dbReference>
<comment type="caution">
    <text evidence="8">The sequence shown here is derived from an EMBL/GenBank/DDBJ whole genome shotgun (WGS) entry which is preliminary data.</text>
</comment>
<dbReference type="InterPro" id="IPR011034">
    <property type="entry name" value="Formyl_transferase-like_C_sf"/>
</dbReference>
<evidence type="ECO:0000256" key="4">
    <source>
        <dbReference type="ARBA" id="ARBA00022917"/>
    </source>
</evidence>
<dbReference type="Pfam" id="PF02911">
    <property type="entry name" value="Formyl_trans_C"/>
    <property type="match status" value="1"/>
</dbReference>
<dbReference type="SUPFAM" id="SSF53328">
    <property type="entry name" value="Formyltransferase"/>
    <property type="match status" value="1"/>
</dbReference>
<accession>A0A847D080</accession>
<dbReference type="InterPro" id="IPR036477">
    <property type="entry name" value="Formyl_transf_N_sf"/>
</dbReference>
<keyword evidence="3 5" id="KW-0808">Transferase</keyword>
<dbReference type="InterPro" id="IPR041711">
    <property type="entry name" value="Met-tRNA-FMT_N"/>
</dbReference>
<dbReference type="EC" id="2.1.2.9" evidence="2 5"/>